<dbReference type="GO" id="GO:0006412">
    <property type="term" value="P:translation"/>
    <property type="evidence" value="ECO:0007669"/>
    <property type="project" value="InterPro"/>
</dbReference>
<keyword evidence="2 5" id="KW-0689">Ribosomal protein</keyword>
<dbReference type="OrthoDB" id="9834376at2759"/>
<dbReference type="Proteomes" id="UP000051530">
    <property type="component" value="Unassembled WGS sequence"/>
</dbReference>
<organism evidence="5 6">
    <name type="scientific">Pseudoloma neurophilia</name>
    <dbReference type="NCBI Taxonomy" id="146866"/>
    <lineage>
        <taxon>Eukaryota</taxon>
        <taxon>Fungi</taxon>
        <taxon>Fungi incertae sedis</taxon>
        <taxon>Microsporidia</taxon>
        <taxon>Pseudoloma</taxon>
    </lineage>
</organism>
<dbReference type="SMART" id="SM01397">
    <property type="entry name" value="Ribosomal_S3Ae"/>
    <property type="match status" value="1"/>
</dbReference>
<dbReference type="GO" id="GO:0003735">
    <property type="term" value="F:structural constituent of ribosome"/>
    <property type="evidence" value="ECO:0007669"/>
    <property type="project" value="InterPro"/>
</dbReference>
<dbReference type="EMBL" id="LGUB01000553">
    <property type="protein sequence ID" value="KRH92974.1"/>
    <property type="molecule type" value="Genomic_DNA"/>
</dbReference>
<evidence type="ECO:0000313" key="6">
    <source>
        <dbReference type="Proteomes" id="UP000051530"/>
    </source>
</evidence>
<evidence type="ECO:0000256" key="4">
    <source>
        <dbReference type="SAM" id="MobiDB-lite"/>
    </source>
</evidence>
<evidence type="ECO:0000313" key="5">
    <source>
        <dbReference type="EMBL" id="KRH92974.1"/>
    </source>
</evidence>
<protein>
    <submittedName>
        <fullName evidence="5">40S ribosomal protein S3A</fullName>
    </submittedName>
</protein>
<evidence type="ECO:0000256" key="2">
    <source>
        <dbReference type="ARBA" id="ARBA00022980"/>
    </source>
</evidence>
<keyword evidence="1" id="KW-0963">Cytoplasm</keyword>
<reference evidence="5 6" key="1">
    <citation type="submission" date="2015-07" db="EMBL/GenBank/DDBJ databases">
        <title>The genome of Pseudoloma neurophilia, a relevant intracellular parasite of the zebrafish.</title>
        <authorList>
            <person name="Ndikumana S."/>
            <person name="Pelin A."/>
            <person name="Sanders J."/>
            <person name="Corradi N."/>
        </authorList>
    </citation>
    <scope>NUCLEOTIDE SEQUENCE [LARGE SCALE GENOMIC DNA]</scope>
    <source>
        <strain evidence="5 6">MK1</strain>
    </source>
</reference>
<feature type="region of interest" description="Disordered" evidence="4">
    <location>
        <begin position="1"/>
        <end position="22"/>
    </location>
</feature>
<gene>
    <name evidence="5" type="ORF">M153_1835000696</name>
</gene>
<evidence type="ECO:0000256" key="1">
    <source>
        <dbReference type="ARBA" id="ARBA00022490"/>
    </source>
</evidence>
<keyword evidence="3" id="KW-0687">Ribonucleoprotein</keyword>
<evidence type="ECO:0000256" key="3">
    <source>
        <dbReference type="ARBA" id="ARBA00023274"/>
    </source>
</evidence>
<keyword evidence="6" id="KW-1185">Reference proteome</keyword>
<dbReference type="InterPro" id="IPR001593">
    <property type="entry name" value="Ribosomal_eS1"/>
</dbReference>
<dbReference type="PANTHER" id="PTHR11830">
    <property type="entry name" value="40S RIBOSOMAL PROTEIN S3A"/>
    <property type="match status" value="1"/>
</dbReference>
<dbReference type="GO" id="GO:0005840">
    <property type="term" value="C:ribosome"/>
    <property type="evidence" value="ECO:0007669"/>
    <property type="project" value="UniProtKB-KW"/>
</dbReference>
<sequence length="223" mass="25783">MALKPQQQQRMRKKKALNKKDANKKETYNLTVPFSGSNQNVIGQTIINKQNTEIVAEKKLKGRVFEVFQQDMEFPSNVPRKLSFLVSKLKGKDCKSHFNGLRLSTDKSKSIIKKWHSLIETETDILTNEGIKIRIFYICTTKRDGTKRHGYIKTSLMKEVRKNIDKNLKSLCSDLKINELVKMVLTDKIDKSIEEEATQIVPLQNCHVRKIKVVKRPKEVLLS</sequence>
<dbReference type="AlphaFoldDB" id="A0A0R0M035"/>
<comment type="caution">
    <text evidence="5">The sequence shown here is derived from an EMBL/GenBank/DDBJ whole genome shotgun (WGS) entry which is preliminary data.</text>
</comment>
<proteinExistence type="predicted"/>
<dbReference type="VEuPathDB" id="MicrosporidiaDB:M153_1835000696"/>
<name>A0A0R0M035_9MICR</name>
<accession>A0A0R0M035</accession>
<dbReference type="Pfam" id="PF01015">
    <property type="entry name" value="Ribosomal_S3Ae"/>
    <property type="match status" value="1"/>
</dbReference>
<dbReference type="GO" id="GO:1990904">
    <property type="term" value="C:ribonucleoprotein complex"/>
    <property type="evidence" value="ECO:0007669"/>
    <property type="project" value="UniProtKB-KW"/>
</dbReference>